<dbReference type="Proteomes" id="UP000247810">
    <property type="component" value="Unassembled WGS sequence"/>
</dbReference>
<dbReference type="EMBL" id="KZ825960">
    <property type="protein sequence ID" value="PYH90996.1"/>
    <property type="molecule type" value="Genomic_DNA"/>
</dbReference>
<proteinExistence type="predicted"/>
<sequence length="76" mass="8825">MSARLAQWLRRLSYTQKILGSIPRLSIIFLSTSIVPNIIYNGVFLICWTCQFFFSCDLARSRRREDELQGVAGKRL</sequence>
<dbReference type="AlphaFoldDB" id="A0A319D0E7"/>
<accession>A0A319D0E7</accession>
<evidence type="ECO:0000313" key="2">
    <source>
        <dbReference type="EMBL" id="PYH90996.1"/>
    </source>
</evidence>
<dbReference type="VEuPathDB" id="FungiDB:BO71DRAFT_61623"/>
<reference evidence="2 3" key="1">
    <citation type="submission" date="2018-02" db="EMBL/GenBank/DDBJ databases">
        <title>The genomes of Aspergillus section Nigri reveals drivers in fungal speciation.</title>
        <authorList>
            <consortium name="DOE Joint Genome Institute"/>
            <person name="Vesth T.C."/>
            <person name="Nybo J."/>
            <person name="Theobald S."/>
            <person name="Brandl J."/>
            <person name="Frisvad J.C."/>
            <person name="Nielsen K.F."/>
            <person name="Lyhne E.K."/>
            <person name="Kogle M.E."/>
            <person name="Kuo A."/>
            <person name="Riley R."/>
            <person name="Clum A."/>
            <person name="Nolan M."/>
            <person name="Lipzen A."/>
            <person name="Salamov A."/>
            <person name="Henrissat B."/>
            <person name="Wiebenga A."/>
            <person name="De vries R.P."/>
            <person name="Grigoriev I.V."/>
            <person name="Mortensen U.H."/>
            <person name="Andersen M.R."/>
            <person name="Baker S.E."/>
        </authorList>
    </citation>
    <scope>NUCLEOTIDE SEQUENCE [LARGE SCALE GENOMIC DNA]</scope>
    <source>
        <strain evidence="2 3">CBS 707.79</strain>
    </source>
</reference>
<keyword evidence="1" id="KW-0472">Membrane</keyword>
<keyword evidence="3" id="KW-1185">Reference proteome</keyword>
<gene>
    <name evidence="2" type="ORF">BO71DRAFT_61623</name>
</gene>
<protein>
    <submittedName>
        <fullName evidence="2">Uncharacterized protein</fullName>
    </submittedName>
</protein>
<organism evidence="2 3">
    <name type="scientific">Aspergillus ellipticus CBS 707.79</name>
    <dbReference type="NCBI Taxonomy" id="1448320"/>
    <lineage>
        <taxon>Eukaryota</taxon>
        <taxon>Fungi</taxon>
        <taxon>Dikarya</taxon>
        <taxon>Ascomycota</taxon>
        <taxon>Pezizomycotina</taxon>
        <taxon>Eurotiomycetes</taxon>
        <taxon>Eurotiomycetidae</taxon>
        <taxon>Eurotiales</taxon>
        <taxon>Aspergillaceae</taxon>
        <taxon>Aspergillus</taxon>
        <taxon>Aspergillus subgen. Circumdati</taxon>
    </lineage>
</organism>
<name>A0A319D0E7_9EURO</name>
<keyword evidence="1" id="KW-1133">Transmembrane helix</keyword>
<evidence type="ECO:0000313" key="3">
    <source>
        <dbReference type="Proteomes" id="UP000247810"/>
    </source>
</evidence>
<keyword evidence="1" id="KW-0812">Transmembrane</keyword>
<evidence type="ECO:0000256" key="1">
    <source>
        <dbReference type="SAM" id="Phobius"/>
    </source>
</evidence>
<feature type="transmembrane region" description="Helical" evidence="1">
    <location>
        <begin position="27"/>
        <end position="54"/>
    </location>
</feature>